<evidence type="ECO:0008006" key="5">
    <source>
        <dbReference type="Google" id="ProtNLM"/>
    </source>
</evidence>
<dbReference type="RefSeq" id="WP_076705171.1">
    <property type="nucleotide sequence ID" value="NZ_MRDE01000075.1"/>
</dbReference>
<dbReference type="Pfam" id="PF18741">
    <property type="entry name" value="MTES_1575"/>
    <property type="match status" value="1"/>
</dbReference>
<evidence type="ECO:0000313" key="3">
    <source>
        <dbReference type="EMBL" id="OMH23385.1"/>
    </source>
</evidence>
<dbReference type="Gene3D" id="3.40.960.10">
    <property type="entry name" value="VSR Endonuclease"/>
    <property type="match status" value="1"/>
</dbReference>
<evidence type="ECO:0000259" key="1">
    <source>
        <dbReference type="Pfam" id="PF13338"/>
    </source>
</evidence>
<sequence length="267" mass="29843">MTVSEVLAAQGGVVRWSELRDAGATRAAVDRWVRHGDLVRVDRGLLALPTADPVVVDLRQRGGRIACVTLAHQMGLWKWRDPSMPHVGVSRGLRLPDCVVHRTSGDYELADALLSCCRCLPEIEALVLIESAVVLGRVSLPGLRRRFAGARPSWASRVLDQVHPESGSMIETLARCLLRRAGFTVQCQVRIDGVGHLDLMVEGTVGVEVDGAQFHSDRRAYREDRRRWNLLTRQGVPVLRVTYEMVVHDPEAFVSLVRQTLDRHTRR</sequence>
<dbReference type="OrthoDB" id="2594539at2"/>
<reference evidence="3 4" key="1">
    <citation type="submission" date="2016-12" db="EMBL/GenBank/DDBJ databases">
        <title>Draft genome of Tersicoccus phoenicis 1P05MA.</title>
        <authorList>
            <person name="Nakajima Y."/>
            <person name="Yoshizawa S."/>
            <person name="Nakamura K."/>
            <person name="Ogura Y."/>
            <person name="Hayashi T."/>
            <person name="Kogure K."/>
        </authorList>
    </citation>
    <scope>NUCLEOTIDE SEQUENCE [LARGE SCALE GENOMIC DNA]</scope>
    <source>
        <strain evidence="3 4">1p05MA</strain>
    </source>
</reference>
<dbReference type="InterPro" id="IPR049468">
    <property type="entry name" value="Restrct_endonuc-II-like_dom"/>
</dbReference>
<evidence type="ECO:0000313" key="4">
    <source>
        <dbReference type="Proteomes" id="UP000187085"/>
    </source>
</evidence>
<dbReference type="AlphaFoldDB" id="A0A1R1L763"/>
<feature type="domain" description="Restriction endonuclease type II-like" evidence="2">
    <location>
        <begin position="178"/>
        <end position="261"/>
    </location>
</feature>
<feature type="domain" description="AbiEi antitoxin N-terminal" evidence="1">
    <location>
        <begin position="3"/>
        <end position="49"/>
    </location>
</feature>
<dbReference type="SUPFAM" id="SSF52980">
    <property type="entry name" value="Restriction endonuclease-like"/>
    <property type="match status" value="1"/>
</dbReference>
<evidence type="ECO:0000259" key="2">
    <source>
        <dbReference type="Pfam" id="PF18741"/>
    </source>
</evidence>
<proteinExistence type="predicted"/>
<dbReference type="InterPro" id="IPR025159">
    <property type="entry name" value="AbiEi_N"/>
</dbReference>
<name>A0A1R1L763_9MICC</name>
<accession>A0A1R1L763</accession>
<gene>
    <name evidence="3" type="ORF">BKD30_12775</name>
</gene>
<dbReference type="STRING" id="554083.BKD30_12775"/>
<dbReference type="EMBL" id="MRDE01000075">
    <property type="protein sequence ID" value="OMH23385.1"/>
    <property type="molecule type" value="Genomic_DNA"/>
</dbReference>
<organism evidence="3 4">
    <name type="scientific">Tersicoccus phoenicis</name>
    <dbReference type="NCBI Taxonomy" id="554083"/>
    <lineage>
        <taxon>Bacteria</taxon>
        <taxon>Bacillati</taxon>
        <taxon>Actinomycetota</taxon>
        <taxon>Actinomycetes</taxon>
        <taxon>Micrococcales</taxon>
        <taxon>Micrococcaceae</taxon>
        <taxon>Tersicoccus</taxon>
    </lineage>
</organism>
<dbReference type="InterPro" id="IPR011335">
    <property type="entry name" value="Restrct_endonuc-II-like"/>
</dbReference>
<dbReference type="Proteomes" id="UP000187085">
    <property type="component" value="Unassembled WGS sequence"/>
</dbReference>
<dbReference type="Pfam" id="PF13338">
    <property type="entry name" value="AbiEi_4"/>
    <property type="match status" value="1"/>
</dbReference>
<comment type="caution">
    <text evidence="3">The sequence shown here is derived from an EMBL/GenBank/DDBJ whole genome shotgun (WGS) entry which is preliminary data.</text>
</comment>
<protein>
    <recommendedName>
        <fullName evidence="5">DUF559 domain-containing protein</fullName>
    </recommendedName>
</protein>
<keyword evidence="4" id="KW-1185">Reference proteome</keyword>